<evidence type="ECO:0000313" key="2">
    <source>
        <dbReference type="EMBL" id="SDE55708.1"/>
    </source>
</evidence>
<reference evidence="1" key="3">
    <citation type="submission" date="2023-10" db="EMBL/GenBank/DDBJ databases">
        <title>Whole Genome based description of the genera Actinobaculum and Actinotignum reveals a complex phylogenetic relationship within the species included in the genus Actinotignum.</title>
        <authorList>
            <person name="Jensen C.S."/>
            <person name="Dargis R."/>
            <person name="Kemp M."/>
            <person name="Christensen J.J."/>
        </authorList>
    </citation>
    <scope>NUCLEOTIDE SEQUENCE</scope>
    <source>
        <strain evidence="1">Actinobaculum_suis_CCUG19206T</strain>
    </source>
</reference>
<dbReference type="Gene3D" id="1.20.90.10">
    <property type="entry name" value="Phospholipase A2 domain"/>
    <property type="match status" value="1"/>
</dbReference>
<dbReference type="EMBL" id="FNAU01000013">
    <property type="protein sequence ID" value="SDE55708.1"/>
    <property type="molecule type" value="Genomic_DNA"/>
</dbReference>
<dbReference type="AlphaFoldDB" id="A0A1B9BCX7"/>
<dbReference type="GO" id="GO:0006644">
    <property type="term" value="P:phospholipid metabolic process"/>
    <property type="evidence" value="ECO:0007669"/>
    <property type="project" value="InterPro"/>
</dbReference>
<dbReference type="GO" id="GO:0050482">
    <property type="term" value="P:arachidonate secretion"/>
    <property type="evidence" value="ECO:0007669"/>
    <property type="project" value="InterPro"/>
</dbReference>
<dbReference type="Proteomes" id="UP001273799">
    <property type="component" value="Unassembled WGS sequence"/>
</dbReference>
<sequence>MGWKIWTTAFSAVAFILAPIPIPEAPPPQGGQAEQSYTNAVSSGVGYEEYAEALHLRLDGETVATAPEEYALSLPATISADNGVGKVVLKDWQGYVYALDEASQALYISNSDKSLVGVAEGFYAKTEDGASWPANVELEDGVLILTTDEEKPISFSYEYVDATIPTSALPQGTDRASLVRVPRGYVYNPSLGSLHDYCTNSPDEFPNPFGPNADFRGPCAIHDMCYESKGCASKRCDSALLANMRNNCRVTYAGGATLASCLATARVYYGAVTVVHTFNSCA</sequence>
<dbReference type="Proteomes" id="UP000182744">
    <property type="component" value="Unassembled WGS sequence"/>
</dbReference>
<organism evidence="2 3">
    <name type="scientific">Actinobaculum suis</name>
    <dbReference type="NCBI Taxonomy" id="1657"/>
    <lineage>
        <taxon>Bacteria</taxon>
        <taxon>Bacillati</taxon>
        <taxon>Actinomycetota</taxon>
        <taxon>Actinomycetes</taxon>
        <taxon>Actinomycetales</taxon>
        <taxon>Actinomycetaceae</taxon>
        <taxon>Actinobaculum</taxon>
    </lineage>
</organism>
<reference evidence="2" key="1">
    <citation type="submission" date="2016-10" db="EMBL/GenBank/DDBJ databases">
        <authorList>
            <person name="Varghese N."/>
            <person name="Submissions S."/>
        </authorList>
    </citation>
    <scope>NUCLEOTIDE SEQUENCE</scope>
    <source>
        <strain evidence="2">DSM 20639</strain>
    </source>
</reference>
<protein>
    <recommendedName>
        <fullName evidence="4">Phospholipase A2</fullName>
    </recommendedName>
</protein>
<dbReference type="OrthoDB" id="514320at2"/>
<dbReference type="EMBL" id="JAWNFU010000001">
    <property type="protein sequence ID" value="MDY5152896.1"/>
    <property type="molecule type" value="Genomic_DNA"/>
</dbReference>
<gene>
    <name evidence="1" type="ORF">R6G71_02360</name>
    <name evidence="2" type="ORF">SAMN05421878_11342</name>
</gene>
<dbReference type="SUPFAM" id="SSF48619">
    <property type="entry name" value="Phospholipase A2, PLA2"/>
    <property type="match status" value="1"/>
</dbReference>
<accession>A0A1B9BCX7</accession>
<evidence type="ECO:0000313" key="3">
    <source>
        <dbReference type="Proteomes" id="UP000182744"/>
    </source>
</evidence>
<dbReference type="InterPro" id="IPR036444">
    <property type="entry name" value="PLipase_A2_dom_sf"/>
</dbReference>
<dbReference type="GO" id="GO:0004623">
    <property type="term" value="F:phospholipase A2 activity"/>
    <property type="evidence" value="ECO:0007669"/>
    <property type="project" value="InterPro"/>
</dbReference>
<dbReference type="RefSeq" id="WP_065415013.1">
    <property type="nucleotide sequence ID" value="NZ_FNAU01000013.1"/>
</dbReference>
<name>A0A1B9BCX7_9ACTO</name>
<proteinExistence type="predicted"/>
<keyword evidence="3" id="KW-1185">Reference proteome</keyword>
<evidence type="ECO:0000313" key="1">
    <source>
        <dbReference type="EMBL" id="MDY5152896.1"/>
    </source>
</evidence>
<reference evidence="3" key="2">
    <citation type="submission" date="2016-10" db="EMBL/GenBank/DDBJ databases">
        <authorList>
            <person name="Varghese N."/>
        </authorList>
    </citation>
    <scope>NUCLEOTIDE SEQUENCE [LARGE SCALE GENOMIC DNA]</scope>
    <source>
        <strain evidence="3">DSM 20639</strain>
    </source>
</reference>
<evidence type="ECO:0008006" key="4">
    <source>
        <dbReference type="Google" id="ProtNLM"/>
    </source>
</evidence>